<organism evidence="2 3">
    <name type="scientific">Saponaria officinalis</name>
    <name type="common">Common soapwort</name>
    <name type="synonym">Lychnis saponaria</name>
    <dbReference type="NCBI Taxonomy" id="3572"/>
    <lineage>
        <taxon>Eukaryota</taxon>
        <taxon>Viridiplantae</taxon>
        <taxon>Streptophyta</taxon>
        <taxon>Embryophyta</taxon>
        <taxon>Tracheophyta</taxon>
        <taxon>Spermatophyta</taxon>
        <taxon>Magnoliopsida</taxon>
        <taxon>eudicotyledons</taxon>
        <taxon>Gunneridae</taxon>
        <taxon>Pentapetalae</taxon>
        <taxon>Caryophyllales</taxon>
        <taxon>Caryophyllaceae</taxon>
        <taxon>Caryophylleae</taxon>
        <taxon>Saponaria</taxon>
    </lineage>
</organism>
<reference evidence="2" key="1">
    <citation type="submission" date="2024-03" db="EMBL/GenBank/DDBJ databases">
        <title>WGS assembly of Saponaria officinalis var. Norfolk2.</title>
        <authorList>
            <person name="Jenkins J."/>
            <person name="Shu S."/>
            <person name="Grimwood J."/>
            <person name="Barry K."/>
            <person name="Goodstein D."/>
            <person name="Schmutz J."/>
            <person name="Leebens-Mack J."/>
            <person name="Osbourn A."/>
        </authorList>
    </citation>
    <scope>NUCLEOTIDE SEQUENCE [LARGE SCALE GENOMIC DNA]</scope>
    <source>
        <strain evidence="2">JIC</strain>
    </source>
</reference>
<keyword evidence="3" id="KW-1185">Reference proteome</keyword>
<dbReference type="InterPro" id="IPR042179">
    <property type="entry name" value="KGD_C_sf"/>
</dbReference>
<dbReference type="Proteomes" id="UP001443914">
    <property type="component" value="Unassembled WGS sequence"/>
</dbReference>
<evidence type="ECO:0000313" key="2">
    <source>
        <dbReference type="EMBL" id="KAK9682036.1"/>
    </source>
</evidence>
<protein>
    <recommendedName>
        <fullName evidence="1">2-oxoglutarate dehydrogenase E1 component/KDG C-terminal domain-containing protein</fullName>
    </recommendedName>
</protein>
<accession>A0AAW1HY53</accession>
<sequence>MNMDAYSYIAPRLFTAMKSMGRGNIDDIKYVGRPSYAATATGFLMMHIKEQIELVHKALQ</sequence>
<name>A0AAW1HY53_SAPOF</name>
<comment type="caution">
    <text evidence="2">The sequence shown here is derived from an EMBL/GenBank/DDBJ whole genome shotgun (WGS) entry which is preliminary data.</text>
</comment>
<proteinExistence type="predicted"/>
<gene>
    <name evidence="2" type="ORF">RND81_10G045900</name>
</gene>
<evidence type="ECO:0000313" key="3">
    <source>
        <dbReference type="Proteomes" id="UP001443914"/>
    </source>
</evidence>
<dbReference type="InterPro" id="IPR031717">
    <property type="entry name" value="ODO-1/KGD_C"/>
</dbReference>
<dbReference type="AlphaFoldDB" id="A0AAW1HY53"/>
<dbReference type="Pfam" id="PF16870">
    <property type="entry name" value="OxoGdeHyase_C"/>
    <property type="match status" value="1"/>
</dbReference>
<dbReference type="Gene3D" id="3.40.50.11610">
    <property type="entry name" value="Multifunctional 2-oxoglutarate metabolism enzyme, C-terminal domain"/>
    <property type="match status" value="1"/>
</dbReference>
<dbReference type="EMBL" id="JBDFQZ010000010">
    <property type="protein sequence ID" value="KAK9682036.1"/>
    <property type="molecule type" value="Genomic_DNA"/>
</dbReference>
<feature type="domain" description="2-oxoglutarate dehydrogenase E1 component/KDG C-terminal" evidence="1">
    <location>
        <begin position="1"/>
        <end position="59"/>
    </location>
</feature>
<evidence type="ECO:0000259" key="1">
    <source>
        <dbReference type="Pfam" id="PF16870"/>
    </source>
</evidence>